<gene>
    <name evidence="4" type="ORF">EYC80_002971</name>
</gene>
<keyword evidence="5" id="KW-1185">Reference proteome</keyword>
<dbReference type="OrthoDB" id="48036at2759"/>
<name>A0A5N6KC84_MONLA</name>
<dbReference type="InterPro" id="IPR052436">
    <property type="entry name" value="LTO1_adapter"/>
</dbReference>
<dbReference type="PANTHER" id="PTHR28532:SF1">
    <property type="entry name" value="ORAL CANCER OVEREXPRESSED 1"/>
    <property type="match status" value="1"/>
</dbReference>
<dbReference type="InterPro" id="IPR019191">
    <property type="entry name" value="Essential_protein_Yae1_N"/>
</dbReference>
<reference evidence="4 5" key="1">
    <citation type="submission" date="2019-06" db="EMBL/GenBank/DDBJ databases">
        <title>Genome Sequence of the Brown Rot Fungal Pathogen Monilinia laxa.</title>
        <authorList>
            <person name="De Miccolis Angelini R.M."/>
            <person name="Landi L."/>
            <person name="Abate D."/>
            <person name="Pollastro S."/>
            <person name="Romanazzi G."/>
            <person name="Faretra F."/>
        </authorList>
    </citation>
    <scope>NUCLEOTIDE SEQUENCE [LARGE SCALE GENOMIC DNA]</scope>
    <source>
        <strain evidence="4 5">Mlax316</strain>
    </source>
</reference>
<dbReference type="PANTHER" id="PTHR28532">
    <property type="entry name" value="GEO13458P1"/>
    <property type="match status" value="1"/>
</dbReference>
<organism evidence="4 5">
    <name type="scientific">Monilinia laxa</name>
    <name type="common">Brown rot fungus</name>
    <name type="synonym">Sclerotinia laxa</name>
    <dbReference type="NCBI Taxonomy" id="61186"/>
    <lineage>
        <taxon>Eukaryota</taxon>
        <taxon>Fungi</taxon>
        <taxon>Dikarya</taxon>
        <taxon>Ascomycota</taxon>
        <taxon>Pezizomycotina</taxon>
        <taxon>Leotiomycetes</taxon>
        <taxon>Helotiales</taxon>
        <taxon>Sclerotiniaceae</taxon>
        <taxon>Monilinia</taxon>
    </lineage>
</organism>
<proteinExistence type="inferred from homology"/>
<sequence>MTTINPFEDILNLEEEFYSTGYDQGLSDGITAGRIEGRTFGLEKGFEKYVEMGRLHGKSIVWVNRIPSLQKPKISTISNSEVKQENLEKGEPSHDSKLPELSKNERLAKHVKVVYALAEAESLSTENSEEAVGDFDDRFQRAVAKAKIIEKMVGESGGKVGGKSSGDGAIEDTEDHEGNTQSRGEYGFLNLSEGREDQKLSPGEIEAEFQGSRGKR</sequence>
<dbReference type="Proteomes" id="UP000326757">
    <property type="component" value="Unassembled WGS sequence"/>
</dbReference>
<feature type="domain" description="Essential protein Yae1 N-terminal" evidence="3">
    <location>
        <begin position="21"/>
        <end position="58"/>
    </location>
</feature>
<evidence type="ECO:0000256" key="2">
    <source>
        <dbReference type="SAM" id="MobiDB-lite"/>
    </source>
</evidence>
<feature type="region of interest" description="Disordered" evidence="2">
    <location>
        <begin position="154"/>
        <end position="216"/>
    </location>
</feature>
<dbReference type="Pfam" id="PF09811">
    <property type="entry name" value="Yae1_N"/>
    <property type="match status" value="1"/>
</dbReference>
<accession>A0A5N6KC84</accession>
<dbReference type="EMBL" id="VIGI01000004">
    <property type="protein sequence ID" value="KAB8301049.1"/>
    <property type="molecule type" value="Genomic_DNA"/>
</dbReference>
<evidence type="ECO:0000313" key="4">
    <source>
        <dbReference type="EMBL" id="KAB8301049.1"/>
    </source>
</evidence>
<comment type="similarity">
    <text evidence="1">Belongs to the LTO1 family.</text>
</comment>
<evidence type="ECO:0000256" key="1">
    <source>
        <dbReference type="ARBA" id="ARBA00038090"/>
    </source>
</evidence>
<dbReference type="AlphaFoldDB" id="A0A5N6KC84"/>
<evidence type="ECO:0000313" key="5">
    <source>
        <dbReference type="Proteomes" id="UP000326757"/>
    </source>
</evidence>
<protein>
    <recommendedName>
        <fullName evidence="3">Essential protein Yae1 N-terminal domain-containing protein</fullName>
    </recommendedName>
</protein>
<evidence type="ECO:0000259" key="3">
    <source>
        <dbReference type="Pfam" id="PF09811"/>
    </source>
</evidence>
<comment type="caution">
    <text evidence="4">The sequence shown here is derived from an EMBL/GenBank/DDBJ whole genome shotgun (WGS) entry which is preliminary data.</text>
</comment>
<feature type="compositionally biased region" description="Gly residues" evidence="2">
    <location>
        <begin position="155"/>
        <end position="165"/>
    </location>
</feature>